<protein>
    <submittedName>
        <fullName evidence="1">Uncharacterized protein</fullName>
    </submittedName>
</protein>
<dbReference type="Proteomes" id="UP000663828">
    <property type="component" value="Unassembled WGS sequence"/>
</dbReference>
<reference evidence="1" key="1">
    <citation type="submission" date="2021-02" db="EMBL/GenBank/DDBJ databases">
        <authorList>
            <person name="Nowell W R."/>
        </authorList>
    </citation>
    <scope>NUCLEOTIDE SEQUENCE</scope>
</reference>
<proteinExistence type="predicted"/>
<evidence type="ECO:0000313" key="1">
    <source>
        <dbReference type="EMBL" id="CAF1217987.1"/>
    </source>
</evidence>
<accession>A0A814XHJ8</accession>
<keyword evidence="2" id="KW-1185">Reference proteome</keyword>
<comment type="caution">
    <text evidence="1">The sequence shown here is derived from an EMBL/GenBank/DDBJ whole genome shotgun (WGS) entry which is preliminary data.</text>
</comment>
<gene>
    <name evidence="1" type="ORF">XAT740_LOCUS24551</name>
</gene>
<organism evidence="1 2">
    <name type="scientific">Adineta ricciae</name>
    <name type="common">Rotifer</name>
    <dbReference type="NCBI Taxonomy" id="249248"/>
    <lineage>
        <taxon>Eukaryota</taxon>
        <taxon>Metazoa</taxon>
        <taxon>Spiralia</taxon>
        <taxon>Gnathifera</taxon>
        <taxon>Rotifera</taxon>
        <taxon>Eurotatoria</taxon>
        <taxon>Bdelloidea</taxon>
        <taxon>Adinetida</taxon>
        <taxon>Adinetidae</taxon>
        <taxon>Adineta</taxon>
    </lineage>
</organism>
<dbReference type="EMBL" id="CAJNOR010001906">
    <property type="protein sequence ID" value="CAF1217987.1"/>
    <property type="molecule type" value="Genomic_DNA"/>
</dbReference>
<sequence length="132" mass="14980">MDIDIIVHEDDFERAKTILIDIGYKKVIGDGLCIRFQHEAFLSIDLLSSPVFGDHLTESNTIESDADIKFCTLPTLLDSGTVFADFSRFLAAGIRRQGNGRKTNLTDRAKITWEGRNNKEKMDKFVHLVFET</sequence>
<evidence type="ECO:0000313" key="2">
    <source>
        <dbReference type="Proteomes" id="UP000663828"/>
    </source>
</evidence>
<dbReference type="AlphaFoldDB" id="A0A814XHJ8"/>
<name>A0A814XHJ8_ADIRI</name>